<evidence type="ECO:0000256" key="1">
    <source>
        <dbReference type="SAM" id="MobiDB-lite"/>
    </source>
</evidence>
<reference evidence="4 5" key="1">
    <citation type="submission" date="2019-06" db="EMBL/GenBank/DDBJ databases">
        <title>A chromosomal-level reference genome of Carpinus fangiana (Coryloideae, Betulaceae).</title>
        <authorList>
            <person name="Yang X."/>
            <person name="Wang Z."/>
            <person name="Zhang L."/>
            <person name="Hao G."/>
            <person name="Liu J."/>
            <person name="Yang Y."/>
        </authorList>
    </citation>
    <scope>NUCLEOTIDE SEQUENCE [LARGE SCALE GENOMIC DNA]</scope>
    <source>
        <strain evidence="4">Cfa_2016G</strain>
        <tissue evidence="4">Leaf</tissue>
    </source>
</reference>
<dbReference type="EMBL" id="CM017326">
    <property type="protein sequence ID" value="KAE8075791.1"/>
    <property type="molecule type" value="Genomic_DNA"/>
</dbReference>
<name>A0A5N6RDG0_9ROSI</name>
<proteinExistence type="predicted"/>
<keyword evidence="2" id="KW-0812">Transmembrane</keyword>
<dbReference type="PANTHER" id="PTHR34558:SF4">
    <property type="entry name" value="TRANSMEMBRANE PROTEIN"/>
    <property type="match status" value="1"/>
</dbReference>
<sequence>MGRLGLVCFILVEILVVQAMVAKSEASEQNPSGIKVGTLGVVSRIADQPVSSAAESSSEGEGDSKLAEAPTMIRRLGKHHSDKSVAGGGVIIGGLVTVVFAAVFCYIRVTRRRDDDVKG</sequence>
<keyword evidence="3" id="KW-0732">Signal</keyword>
<gene>
    <name evidence="4" type="ORF">FH972_014479</name>
</gene>
<dbReference type="PANTHER" id="PTHR34558">
    <property type="entry name" value="EXPRESSED PROTEIN"/>
    <property type="match status" value="1"/>
</dbReference>
<feature type="region of interest" description="Disordered" evidence="1">
    <location>
        <begin position="50"/>
        <end position="70"/>
    </location>
</feature>
<protein>
    <recommendedName>
        <fullName evidence="6">Transmembrane protein</fullName>
    </recommendedName>
</protein>
<feature type="signal peptide" evidence="3">
    <location>
        <begin position="1"/>
        <end position="19"/>
    </location>
</feature>
<accession>A0A5N6RDG0</accession>
<evidence type="ECO:0000256" key="2">
    <source>
        <dbReference type="SAM" id="Phobius"/>
    </source>
</evidence>
<keyword evidence="2" id="KW-1133">Transmembrane helix</keyword>
<evidence type="ECO:0008006" key="6">
    <source>
        <dbReference type="Google" id="ProtNLM"/>
    </source>
</evidence>
<evidence type="ECO:0000313" key="5">
    <source>
        <dbReference type="Proteomes" id="UP000327013"/>
    </source>
</evidence>
<dbReference type="OrthoDB" id="686454at2759"/>
<evidence type="ECO:0000313" key="4">
    <source>
        <dbReference type="EMBL" id="KAE8075791.1"/>
    </source>
</evidence>
<keyword evidence="5" id="KW-1185">Reference proteome</keyword>
<feature type="chain" id="PRO_5024396049" description="Transmembrane protein" evidence="3">
    <location>
        <begin position="20"/>
        <end position="119"/>
    </location>
</feature>
<dbReference type="AlphaFoldDB" id="A0A5N6RDG0"/>
<organism evidence="4 5">
    <name type="scientific">Carpinus fangiana</name>
    <dbReference type="NCBI Taxonomy" id="176857"/>
    <lineage>
        <taxon>Eukaryota</taxon>
        <taxon>Viridiplantae</taxon>
        <taxon>Streptophyta</taxon>
        <taxon>Embryophyta</taxon>
        <taxon>Tracheophyta</taxon>
        <taxon>Spermatophyta</taxon>
        <taxon>Magnoliopsida</taxon>
        <taxon>eudicotyledons</taxon>
        <taxon>Gunneridae</taxon>
        <taxon>Pentapetalae</taxon>
        <taxon>rosids</taxon>
        <taxon>fabids</taxon>
        <taxon>Fagales</taxon>
        <taxon>Betulaceae</taxon>
        <taxon>Carpinus</taxon>
    </lineage>
</organism>
<dbReference type="Proteomes" id="UP000327013">
    <property type="component" value="Chromosome 6"/>
</dbReference>
<keyword evidence="2" id="KW-0472">Membrane</keyword>
<feature type="transmembrane region" description="Helical" evidence="2">
    <location>
        <begin position="85"/>
        <end position="109"/>
    </location>
</feature>
<evidence type="ECO:0000256" key="3">
    <source>
        <dbReference type="SAM" id="SignalP"/>
    </source>
</evidence>